<accession>A0A8I3AW05</accession>
<proteinExistence type="predicted"/>
<evidence type="ECO:0000313" key="2">
    <source>
        <dbReference type="EMBL" id="KAG7141905.1"/>
    </source>
</evidence>
<dbReference type="AlphaFoldDB" id="A0A8I3AW05"/>
<evidence type="ECO:0000256" key="1">
    <source>
        <dbReference type="SAM" id="SignalP"/>
    </source>
</evidence>
<name>A0A8I3AW05_VERLO</name>
<sequence>MKSRDLSVTNLLFILVVHCSSIDEPLYGGVYPSYQACDTNPTIKRPGSKSVFGSPILRLLLRKERLTLKLNVGHAKLTRQQRRSQGYKH</sequence>
<organism evidence="2 3">
    <name type="scientific">Verticillium longisporum</name>
    <name type="common">Verticillium dahliae var. longisporum</name>
    <dbReference type="NCBI Taxonomy" id="100787"/>
    <lineage>
        <taxon>Eukaryota</taxon>
        <taxon>Fungi</taxon>
        <taxon>Dikarya</taxon>
        <taxon>Ascomycota</taxon>
        <taxon>Pezizomycotina</taxon>
        <taxon>Sordariomycetes</taxon>
        <taxon>Hypocreomycetidae</taxon>
        <taxon>Glomerellales</taxon>
        <taxon>Plectosphaerellaceae</taxon>
        <taxon>Verticillium</taxon>
    </lineage>
</organism>
<gene>
    <name evidence="2" type="ORF">HYQ45_001642</name>
</gene>
<dbReference type="EMBL" id="JAEMWZ010000024">
    <property type="protein sequence ID" value="KAG7141905.1"/>
    <property type="molecule type" value="Genomic_DNA"/>
</dbReference>
<feature type="signal peptide" evidence="1">
    <location>
        <begin position="1"/>
        <end position="19"/>
    </location>
</feature>
<dbReference type="Proteomes" id="UP000689129">
    <property type="component" value="Unassembled WGS sequence"/>
</dbReference>
<comment type="caution">
    <text evidence="2">The sequence shown here is derived from an EMBL/GenBank/DDBJ whole genome shotgun (WGS) entry which is preliminary data.</text>
</comment>
<protein>
    <recommendedName>
        <fullName evidence="4">Secreted protein</fullName>
    </recommendedName>
</protein>
<evidence type="ECO:0000313" key="3">
    <source>
        <dbReference type="Proteomes" id="UP000689129"/>
    </source>
</evidence>
<reference evidence="2" key="1">
    <citation type="journal article" date="2021" name="Mol. Plant Pathol.">
        <title>A 20-kb lineage-specific genomic region tames virulence in pathogenic amphidiploid Verticillium longisporum.</title>
        <authorList>
            <person name="Harting R."/>
            <person name="Starke J."/>
            <person name="Kusch H."/>
            <person name="Poggeler S."/>
            <person name="Maurus I."/>
            <person name="Schluter R."/>
            <person name="Landesfeind M."/>
            <person name="Bulla I."/>
            <person name="Nowrousian M."/>
            <person name="de Jonge R."/>
            <person name="Stahlhut G."/>
            <person name="Hoff K.J."/>
            <person name="Asshauer K.P."/>
            <person name="Thurmer A."/>
            <person name="Stanke M."/>
            <person name="Daniel R."/>
            <person name="Morgenstern B."/>
            <person name="Thomma B.P.H.J."/>
            <person name="Kronstad J.W."/>
            <person name="Braus-Stromeyer S.A."/>
            <person name="Braus G.H."/>
        </authorList>
    </citation>
    <scope>NUCLEOTIDE SEQUENCE</scope>
    <source>
        <strain evidence="2">Vl32</strain>
    </source>
</reference>
<feature type="chain" id="PRO_5034478025" description="Secreted protein" evidence="1">
    <location>
        <begin position="20"/>
        <end position="89"/>
    </location>
</feature>
<evidence type="ECO:0008006" key="4">
    <source>
        <dbReference type="Google" id="ProtNLM"/>
    </source>
</evidence>
<keyword evidence="1" id="KW-0732">Signal</keyword>